<keyword evidence="1" id="KW-0812">Transmembrane</keyword>
<reference evidence="2" key="1">
    <citation type="submission" date="2021-02" db="EMBL/GenBank/DDBJ databases">
        <authorList>
            <person name="Nowell W R."/>
        </authorList>
    </citation>
    <scope>NUCLEOTIDE SEQUENCE</scope>
</reference>
<dbReference type="GO" id="GO:0006811">
    <property type="term" value="P:monoatomic ion transport"/>
    <property type="evidence" value="ECO:0007669"/>
    <property type="project" value="InterPro"/>
</dbReference>
<dbReference type="Gene3D" id="1.20.58.390">
    <property type="entry name" value="Neurotransmitter-gated ion-channel transmembrane domain"/>
    <property type="match status" value="1"/>
</dbReference>
<proteinExistence type="predicted"/>
<organism evidence="2 3">
    <name type="scientific">Adineta steineri</name>
    <dbReference type="NCBI Taxonomy" id="433720"/>
    <lineage>
        <taxon>Eukaryota</taxon>
        <taxon>Metazoa</taxon>
        <taxon>Spiralia</taxon>
        <taxon>Gnathifera</taxon>
        <taxon>Rotifera</taxon>
        <taxon>Eurotatoria</taxon>
        <taxon>Bdelloidea</taxon>
        <taxon>Adinetida</taxon>
        <taxon>Adinetidae</taxon>
        <taxon>Adineta</taxon>
    </lineage>
</organism>
<sequence>LYRLIEQNERRCKQQEHNTTIAQQWQILGRVIDRLFIVVFLIGTMLVFGFIFYQAPHLRLK</sequence>
<dbReference type="EMBL" id="CAJOAZ010018828">
    <property type="protein sequence ID" value="CAF4330223.1"/>
    <property type="molecule type" value="Genomic_DNA"/>
</dbReference>
<dbReference type="InterPro" id="IPR036719">
    <property type="entry name" value="Neuro-gated_channel_TM_sf"/>
</dbReference>
<keyword evidence="1" id="KW-1133">Transmembrane helix</keyword>
<name>A0A820K1K2_9BILA</name>
<keyword evidence="1" id="KW-0472">Membrane</keyword>
<feature type="non-terminal residue" evidence="2">
    <location>
        <position position="1"/>
    </location>
</feature>
<accession>A0A820K1K2</accession>
<dbReference type="GO" id="GO:0016020">
    <property type="term" value="C:membrane"/>
    <property type="evidence" value="ECO:0007669"/>
    <property type="project" value="InterPro"/>
</dbReference>
<gene>
    <name evidence="2" type="ORF">OXD698_LOCUS47652</name>
</gene>
<dbReference type="Proteomes" id="UP000663844">
    <property type="component" value="Unassembled WGS sequence"/>
</dbReference>
<comment type="caution">
    <text evidence="2">The sequence shown here is derived from an EMBL/GenBank/DDBJ whole genome shotgun (WGS) entry which is preliminary data.</text>
</comment>
<dbReference type="InterPro" id="IPR038050">
    <property type="entry name" value="Neuro_actylchol_rec"/>
</dbReference>
<evidence type="ECO:0000256" key="1">
    <source>
        <dbReference type="SAM" id="Phobius"/>
    </source>
</evidence>
<evidence type="ECO:0000313" key="2">
    <source>
        <dbReference type="EMBL" id="CAF4330223.1"/>
    </source>
</evidence>
<dbReference type="AlphaFoldDB" id="A0A820K1K2"/>
<evidence type="ECO:0000313" key="3">
    <source>
        <dbReference type="Proteomes" id="UP000663844"/>
    </source>
</evidence>
<protein>
    <submittedName>
        <fullName evidence="2">Uncharacterized protein</fullName>
    </submittedName>
</protein>
<dbReference type="SUPFAM" id="SSF90112">
    <property type="entry name" value="Neurotransmitter-gated ion-channel transmembrane pore"/>
    <property type="match status" value="1"/>
</dbReference>
<feature type="transmembrane region" description="Helical" evidence="1">
    <location>
        <begin position="35"/>
        <end position="55"/>
    </location>
</feature>